<reference evidence="1 2" key="1">
    <citation type="journal article" date="2015" name="Int. J. Syst. Evol. Microbiol.">
        <title>Sphingomonas hengshuiensis sp. nov., isolated from lake wetland.</title>
        <authorList>
            <person name="Wei S."/>
            <person name="Wang T."/>
            <person name="Liu H."/>
            <person name="Zhang C."/>
            <person name="Guo J."/>
            <person name="Wang Q."/>
            <person name="Liang K."/>
            <person name="Zhang Z."/>
        </authorList>
    </citation>
    <scope>NUCLEOTIDE SEQUENCE [LARGE SCALE GENOMIC DNA]</scope>
    <source>
        <strain evidence="1 2">WHSC-8</strain>
    </source>
</reference>
<protein>
    <submittedName>
        <fullName evidence="1">Uncharacterized protein</fullName>
    </submittedName>
</protein>
<accession>A0A7U4JAW1</accession>
<name>A0A7U4JAW1_9SPHN</name>
<dbReference type="Proteomes" id="UP000032300">
    <property type="component" value="Chromosome"/>
</dbReference>
<dbReference type="Pfam" id="PF19135">
    <property type="entry name" value="DUF5818"/>
    <property type="match status" value="1"/>
</dbReference>
<evidence type="ECO:0000313" key="1">
    <source>
        <dbReference type="EMBL" id="AJP73444.1"/>
    </source>
</evidence>
<proteinExistence type="predicted"/>
<dbReference type="AlphaFoldDB" id="A0A7U4JAW1"/>
<sequence length="66" mass="7465">MPMGTRHRVTRILKDSRRGLILEIADGDVYALDCERDARKHLGQKVTVEGIRSGFDRIDVEWIGAA</sequence>
<gene>
    <name evidence="1" type="ORF">TS85_19120</name>
</gene>
<reference evidence="1 2" key="2">
    <citation type="submission" date="2015-02" db="EMBL/GenBank/DDBJ databases">
        <title>The complete genome of Sphingomonas hengshuiensis sp. WHSC-8 isolated from soil of Hengshui Lake.</title>
        <authorList>
            <person name="Wei S."/>
            <person name="Guo J."/>
            <person name="Su C."/>
            <person name="Wu R."/>
            <person name="Zhang Z."/>
            <person name="Liang K."/>
            <person name="Li H."/>
            <person name="Wang T."/>
            <person name="Liu H."/>
            <person name="Zhang C."/>
            <person name="Li Z."/>
            <person name="Wang Q."/>
            <person name="Meng J."/>
        </authorList>
    </citation>
    <scope>NUCLEOTIDE SEQUENCE [LARGE SCALE GENOMIC DNA]</scope>
    <source>
        <strain evidence="1 2">WHSC-8</strain>
    </source>
</reference>
<organism evidence="1 2">
    <name type="scientific">Sphingomonas hengshuiensis</name>
    <dbReference type="NCBI Taxonomy" id="1609977"/>
    <lineage>
        <taxon>Bacteria</taxon>
        <taxon>Pseudomonadati</taxon>
        <taxon>Pseudomonadota</taxon>
        <taxon>Alphaproteobacteria</taxon>
        <taxon>Sphingomonadales</taxon>
        <taxon>Sphingomonadaceae</taxon>
        <taxon>Sphingomonas</taxon>
    </lineage>
</organism>
<keyword evidence="2" id="KW-1185">Reference proteome</keyword>
<dbReference type="InterPro" id="IPR043856">
    <property type="entry name" value="DUF5818"/>
</dbReference>
<dbReference type="KEGG" id="sphi:TS85_19120"/>
<dbReference type="EMBL" id="CP010836">
    <property type="protein sequence ID" value="AJP73444.1"/>
    <property type="molecule type" value="Genomic_DNA"/>
</dbReference>
<evidence type="ECO:0000313" key="2">
    <source>
        <dbReference type="Proteomes" id="UP000032300"/>
    </source>
</evidence>